<feature type="signal peptide" evidence="1">
    <location>
        <begin position="1"/>
        <end position="23"/>
    </location>
</feature>
<accession>A0A7W4NI88</accession>
<feature type="chain" id="PRO_5031105486" evidence="1">
    <location>
        <begin position="24"/>
        <end position="208"/>
    </location>
</feature>
<comment type="caution">
    <text evidence="2">The sequence shown here is derived from an EMBL/GenBank/DDBJ whole genome shotgun (WGS) entry which is preliminary data.</text>
</comment>
<dbReference type="AlphaFoldDB" id="A0A7W4NI88"/>
<proteinExistence type="predicted"/>
<reference evidence="2 3" key="1">
    <citation type="submission" date="2020-04" db="EMBL/GenBank/DDBJ databases">
        <title>Description of novel Gluconacetobacter.</title>
        <authorList>
            <person name="Sombolestani A."/>
        </authorList>
    </citation>
    <scope>NUCLEOTIDE SEQUENCE [LARGE SCALE GENOMIC DNA]</scope>
    <source>
        <strain evidence="2 3">LMG 7603</strain>
    </source>
</reference>
<organism evidence="2 3">
    <name type="scientific">Gluconacetobacter diazotrophicus</name>
    <name type="common">Acetobacter diazotrophicus</name>
    <dbReference type="NCBI Taxonomy" id="33996"/>
    <lineage>
        <taxon>Bacteria</taxon>
        <taxon>Pseudomonadati</taxon>
        <taxon>Pseudomonadota</taxon>
        <taxon>Alphaproteobacteria</taxon>
        <taxon>Acetobacterales</taxon>
        <taxon>Acetobacteraceae</taxon>
        <taxon>Gluconacetobacter</taxon>
    </lineage>
</organism>
<dbReference type="Proteomes" id="UP000550787">
    <property type="component" value="Unassembled WGS sequence"/>
</dbReference>
<protein>
    <submittedName>
        <fullName evidence="2">Preprotein translocase subunit YajC</fullName>
    </submittedName>
</protein>
<gene>
    <name evidence="2" type="ORF">HLH33_18280</name>
</gene>
<evidence type="ECO:0000313" key="3">
    <source>
        <dbReference type="Proteomes" id="UP000550787"/>
    </source>
</evidence>
<keyword evidence="1" id="KW-0732">Signal</keyword>
<name>A0A7W4NI88_GLUDI</name>
<evidence type="ECO:0000313" key="2">
    <source>
        <dbReference type="EMBL" id="MBB2158219.1"/>
    </source>
</evidence>
<sequence>MPQMMLALSLAATGAALPRHAHAQASAITGSQVTTATVETIDSGSGEVLLRDRTGGFITVRVPKDVHNLPHVQPGDQIHIRFFQTIAADIAAPGSPPPQSTVTSAHGLANRHPHGMMVSYQRERVRVLAVDAPHNVVTFVDPGGITRTVTVKEKPIQALLATLKVGDSVDVTTADAVSFEVMNRVVTPSTTVTEGAGQAAGTAPPAHP</sequence>
<evidence type="ECO:0000256" key="1">
    <source>
        <dbReference type="SAM" id="SignalP"/>
    </source>
</evidence>
<dbReference type="EMBL" id="JABEQG010000066">
    <property type="protein sequence ID" value="MBB2158219.1"/>
    <property type="molecule type" value="Genomic_DNA"/>
</dbReference>